<evidence type="ECO:0008006" key="8">
    <source>
        <dbReference type="Google" id="ProtNLM"/>
    </source>
</evidence>
<reference evidence="6 7" key="1">
    <citation type="journal article" date="2015" name="Nature">
        <title>rRNA introns, odd ribosomes, and small enigmatic genomes across a large radiation of phyla.</title>
        <authorList>
            <person name="Brown C.T."/>
            <person name="Hug L.A."/>
            <person name="Thomas B.C."/>
            <person name="Sharon I."/>
            <person name="Castelle C.J."/>
            <person name="Singh A."/>
            <person name="Wilkins M.J."/>
            <person name="Williams K.H."/>
            <person name="Banfield J.F."/>
        </authorList>
    </citation>
    <scope>NUCLEOTIDE SEQUENCE [LARGE SCALE GENOMIC DNA]</scope>
</reference>
<dbReference type="InterPro" id="IPR003798">
    <property type="entry name" value="DNA_recombination_RmuC"/>
</dbReference>
<evidence type="ECO:0000313" key="7">
    <source>
        <dbReference type="Proteomes" id="UP000034543"/>
    </source>
</evidence>
<keyword evidence="3" id="KW-0175">Coiled coil</keyword>
<comment type="similarity">
    <text evidence="2">Belongs to the RmuC family.</text>
</comment>
<proteinExistence type="inferred from homology"/>
<dbReference type="AlphaFoldDB" id="A0A0G1ESV8"/>
<dbReference type="EMBL" id="LCFB01000002">
    <property type="protein sequence ID" value="KKS86166.1"/>
    <property type="molecule type" value="Genomic_DNA"/>
</dbReference>
<keyword evidence="4" id="KW-0233">DNA recombination</keyword>
<dbReference type="PATRIC" id="fig|1618436.3.peg.127"/>
<evidence type="ECO:0000256" key="5">
    <source>
        <dbReference type="SAM" id="Phobius"/>
    </source>
</evidence>
<dbReference type="Proteomes" id="UP000034543">
    <property type="component" value="Unassembled WGS sequence"/>
</dbReference>
<keyword evidence="5" id="KW-1133">Transmembrane helix</keyword>
<gene>
    <name evidence="6" type="ORF">UV59_C0002G0041</name>
</gene>
<dbReference type="Pfam" id="PF02646">
    <property type="entry name" value="RmuC"/>
    <property type="match status" value="1"/>
</dbReference>
<evidence type="ECO:0000256" key="1">
    <source>
        <dbReference type="ARBA" id="ARBA00003416"/>
    </source>
</evidence>
<sequence length="329" mass="37414">MTRTPRFMSTELLIVMIIIISGFAILAYLIHQWVSATTQKPDQFLSEFLKSFDSRSQEQSRETRELSKTFNERLDNAAQVIAQVQKNIGEFSEIGRSMRDLQEFLKSPKLRGTIGEEVLSDLITQMFPRSSFFLQYAFKSGVRVDAAIKTDAGILPIDAKFPLENFEKLVKGETEAERLAAKKEFTRDIKGHIETIAEKYILPDEGTLDFALMYVPSEAVFYELVQIGEVMRFAKSKRVYPVSPTTLYAHLQTILLSYAGKQMQEKSREVFQLLRSMLSDYEKLQANLGVLGKHVTNAYNQMSQVNQGATILGQKLSSTQRLGEKEEHA</sequence>
<protein>
    <recommendedName>
        <fullName evidence="8">DNA recombination protein RmuC</fullName>
    </recommendedName>
</protein>
<dbReference type="PANTHER" id="PTHR30563:SF0">
    <property type="entry name" value="DNA RECOMBINATION PROTEIN RMUC"/>
    <property type="match status" value="1"/>
</dbReference>
<comment type="function">
    <text evidence="1">Involved in DNA recombination.</text>
</comment>
<feature type="transmembrane region" description="Helical" evidence="5">
    <location>
        <begin position="12"/>
        <end position="34"/>
    </location>
</feature>
<comment type="caution">
    <text evidence="6">The sequence shown here is derived from an EMBL/GenBank/DDBJ whole genome shotgun (WGS) entry which is preliminary data.</text>
</comment>
<accession>A0A0G1ESV8</accession>
<dbReference type="STRING" id="1618436.UV59_C0002G0041"/>
<keyword evidence="5" id="KW-0472">Membrane</keyword>
<dbReference type="GO" id="GO:0006310">
    <property type="term" value="P:DNA recombination"/>
    <property type="evidence" value="ECO:0007669"/>
    <property type="project" value="UniProtKB-KW"/>
</dbReference>
<keyword evidence="5" id="KW-0812">Transmembrane</keyword>
<name>A0A0G1ESV8_9BACT</name>
<evidence type="ECO:0000256" key="4">
    <source>
        <dbReference type="ARBA" id="ARBA00023172"/>
    </source>
</evidence>
<evidence type="ECO:0000256" key="3">
    <source>
        <dbReference type="ARBA" id="ARBA00023054"/>
    </source>
</evidence>
<organism evidence="6 7">
    <name type="scientific">Candidatus Gottesmanbacteria bacterium GW2011_GWA1_43_11</name>
    <dbReference type="NCBI Taxonomy" id="1618436"/>
    <lineage>
        <taxon>Bacteria</taxon>
        <taxon>Candidatus Gottesmaniibacteriota</taxon>
    </lineage>
</organism>
<dbReference type="PANTHER" id="PTHR30563">
    <property type="entry name" value="DNA RECOMBINATION PROTEIN RMUC"/>
    <property type="match status" value="1"/>
</dbReference>
<evidence type="ECO:0000256" key="2">
    <source>
        <dbReference type="ARBA" id="ARBA00009840"/>
    </source>
</evidence>
<evidence type="ECO:0000313" key="6">
    <source>
        <dbReference type="EMBL" id="KKS86166.1"/>
    </source>
</evidence>